<feature type="region of interest" description="Disordered" evidence="1">
    <location>
        <begin position="20"/>
        <end position="79"/>
    </location>
</feature>
<organism evidence="4 5">
    <name type="scientific">Camelina sativa</name>
    <name type="common">False flax</name>
    <name type="synonym">Myagrum sativum</name>
    <dbReference type="NCBI Taxonomy" id="90675"/>
    <lineage>
        <taxon>Eukaryota</taxon>
        <taxon>Viridiplantae</taxon>
        <taxon>Streptophyta</taxon>
        <taxon>Embryophyta</taxon>
        <taxon>Tracheophyta</taxon>
        <taxon>Spermatophyta</taxon>
        <taxon>Magnoliopsida</taxon>
        <taxon>eudicotyledons</taxon>
        <taxon>Gunneridae</taxon>
        <taxon>Pentapetalae</taxon>
        <taxon>rosids</taxon>
        <taxon>malvids</taxon>
        <taxon>Brassicales</taxon>
        <taxon>Brassicaceae</taxon>
        <taxon>Camelineae</taxon>
        <taxon>Camelina</taxon>
    </lineage>
</organism>
<evidence type="ECO:0000259" key="3">
    <source>
        <dbReference type="Pfam" id="PF09331"/>
    </source>
</evidence>
<feature type="compositionally biased region" description="Polar residues" evidence="1">
    <location>
        <begin position="26"/>
        <end position="43"/>
    </location>
</feature>
<name>A0ABM1QIV6_CAMSA</name>
<dbReference type="PANTHER" id="PTHR48449:SF1">
    <property type="entry name" value="DUF1985 DOMAIN-CONTAINING PROTEIN"/>
    <property type="match status" value="1"/>
</dbReference>
<evidence type="ECO:0000256" key="1">
    <source>
        <dbReference type="SAM" id="MobiDB-lite"/>
    </source>
</evidence>
<protein>
    <submittedName>
        <fullName evidence="5">Uncharacterized protein At3g43530-like</fullName>
    </submittedName>
</protein>
<proteinExistence type="predicted"/>
<evidence type="ECO:0000313" key="5">
    <source>
        <dbReference type="RefSeq" id="XP_019086694.1"/>
    </source>
</evidence>
<reference evidence="4" key="1">
    <citation type="journal article" date="2014" name="Nat. Commun.">
        <title>The emerging biofuel crop Camelina sativa retains a highly undifferentiated hexaploid genome structure.</title>
        <authorList>
            <person name="Kagale S."/>
            <person name="Koh C."/>
            <person name="Nixon J."/>
            <person name="Bollina V."/>
            <person name="Clarke W.E."/>
            <person name="Tuteja R."/>
            <person name="Spillane C."/>
            <person name="Robinson S.J."/>
            <person name="Links M.G."/>
            <person name="Clarke C."/>
            <person name="Higgins E.E."/>
            <person name="Huebert T."/>
            <person name="Sharpe A.G."/>
            <person name="Parkin I.A."/>
        </authorList>
    </citation>
    <scope>NUCLEOTIDE SEQUENCE [LARGE SCALE GENOMIC DNA]</scope>
    <source>
        <strain evidence="4">cv. DH55</strain>
    </source>
</reference>
<gene>
    <name evidence="5" type="primary">LOC109127035</name>
</gene>
<dbReference type="Proteomes" id="UP000694864">
    <property type="component" value="Chromosome 1"/>
</dbReference>
<accession>A0ABM1QIV6</accession>
<feature type="domain" description="DUF287" evidence="2">
    <location>
        <begin position="320"/>
        <end position="374"/>
    </location>
</feature>
<dbReference type="InterPro" id="IPR005048">
    <property type="entry name" value="DUF287"/>
</dbReference>
<feature type="compositionally biased region" description="Acidic residues" evidence="1">
    <location>
        <begin position="47"/>
        <end position="57"/>
    </location>
</feature>
<evidence type="ECO:0000313" key="4">
    <source>
        <dbReference type="Proteomes" id="UP000694864"/>
    </source>
</evidence>
<feature type="domain" description="DUF1985" evidence="3">
    <location>
        <begin position="148"/>
        <end position="276"/>
    </location>
</feature>
<keyword evidence="4" id="KW-1185">Reference proteome</keyword>
<dbReference type="InterPro" id="IPR015410">
    <property type="entry name" value="DUF1985"/>
</dbReference>
<dbReference type="Pfam" id="PF03384">
    <property type="entry name" value="DUF287"/>
    <property type="match status" value="1"/>
</dbReference>
<dbReference type="GeneID" id="109127035"/>
<reference evidence="5" key="2">
    <citation type="submission" date="2025-08" db="UniProtKB">
        <authorList>
            <consortium name="RefSeq"/>
        </authorList>
    </citation>
    <scope>IDENTIFICATION</scope>
    <source>
        <tissue evidence="5">Leaf</tissue>
    </source>
</reference>
<dbReference type="RefSeq" id="XP_019086694.1">
    <property type="nucleotide sequence ID" value="XM_019231149.1"/>
</dbReference>
<dbReference type="PANTHER" id="PTHR48449">
    <property type="entry name" value="DUF1985 DOMAIN-CONTAINING PROTEIN"/>
    <property type="match status" value="1"/>
</dbReference>
<dbReference type="Pfam" id="PF09331">
    <property type="entry name" value="DUF1985"/>
    <property type="match status" value="1"/>
</dbReference>
<evidence type="ECO:0000259" key="2">
    <source>
        <dbReference type="Pfam" id="PF03384"/>
    </source>
</evidence>
<sequence length="456" mass="52862">MTIVRDGGRVYDSTERAVEEIGEALNETNPLTEPSPPTELSQATEEREAEGDGEEEISDAHDTNDNDDDEEQPLQPEDMFFYPPEYTKSCKLGTRCTMTQKVNFIDQFEPERKWFREHSQFKHIFHMPQEPNHMIQGMWMLFLCTACTEMQRECWFVVNGVPVRYSLREHALLTGLDCHDYPTYYKDKKLWSYKCVQRVFGRNDKIKISDVEAKLEEMLNRSIDRRKLTILYFLSKIVVAKSKADGNIDPFILSVIDDLDTCEKFPWGRYSFAKCMNGIRVDVPAEKDCPRMCKYKFSESLMRGFSLDEINAALGSIKNITSILKPDEEEKALLSRIIDDNSADEGIGFIDPIVDSWREHLIVKKKKILWKGVYQTDLEHRNVQIPYEVHEKVDEIRGDELPEPALSLLQLKETMEKGFSLLNKKIGDVEEKIKGLDVRVVDLERCVAHEIGKRVK</sequence>